<dbReference type="Proteomes" id="UP000185839">
    <property type="component" value="Unassembled WGS sequence"/>
</dbReference>
<gene>
    <name evidence="1" type="ORF">SAMN05421789_104147</name>
</gene>
<dbReference type="STRING" id="713588.SAMN05421789_104147"/>
<dbReference type="InterPro" id="IPR032774">
    <property type="entry name" value="WG_beta_rep"/>
</dbReference>
<proteinExistence type="predicted"/>
<accession>A0A1N7L1Z3</accession>
<protein>
    <submittedName>
        <fullName evidence="1">WG containing repeat-containing protein</fullName>
    </submittedName>
</protein>
<evidence type="ECO:0000313" key="2">
    <source>
        <dbReference type="Proteomes" id="UP000185839"/>
    </source>
</evidence>
<evidence type="ECO:0000313" key="1">
    <source>
        <dbReference type="EMBL" id="SIS67869.1"/>
    </source>
</evidence>
<sequence>MKNILIIFILIFSVALSGQKKRISKKFMVKKAFVSKQLTLKANPDLIKINDSVSALIPKKIEGKFGFINQKGKVLIKPEYSNVGFFAEDCNLLNSPNEKVKIYGSNEYASVRINGEDFRIDIAGKRVYQFIDSDLGKCKPEFKTQLFHGYILGKYYGIIEDSKFENAADYRQFTIYPQYDYLHILEGDDLKNPMIIAIRDNKFGIIDVNNKTIIPFQYSDIKRNYSWKIARLFEVTEDGTNYFYIDLNSRKY</sequence>
<dbReference type="AlphaFoldDB" id="A0A1N7L1Z3"/>
<name>A0A1N7L1Z3_9FLAO</name>
<dbReference type="Pfam" id="PF14903">
    <property type="entry name" value="WG_beta_rep"/>
    <property type="match status" value="2"/>
</dbReference>
<organism evidence="1 2">
    <name type="scientific">Kaistella chaponensis</name>
    <dbReference type="NCBI Taxonomy" id="713588"/>
    <lineage>
        <taxon>Bacteria</taxon>
        <taxon>Pseudomonadati</taxon>
        <taxon>Bacteroidota</taxon>
        <taxon>Flavobacteriia</taxon>
        <taxon>Flavobacteriales</taxon>
        <taxon>Weeksellaceae</taxon>
        <taxon>Chryseobacterium group</taxon>
        <taxon>Kaistella</taxon>
    </lineage>
</organism>
<dbReference type="EMBL" id="FTOI01000004">
    <property type="protein sequence ID" value="SIS67869.1"/>
    <property type="molecule type" value="Genomic_DNA"/>
</dbReference>
<keyword evidence="2" id="KW-1185">Reference proteome</keyword>
<reference evidence="2" key="1">
    <citation type="submission" date="2017-01" db="EMBL/GenBank/DDBJ databases">
        <authorList>
            <person name="Varghese N."/>
            <person name="Submissions S."/>
        </authorList>
    </citation>
    <scope>NUCLEOTIDE SEQUENCE [LARGE SCALE GENOMIC DNA]</scope>
    <source>
        <strain evidence="2">DSM 23145</strain>
    </source>
</reference>